<dbReference type="InterPro" id="IPR050553">
    <property type="entry name" value="Thioredoxin_ResA/DsbE_sf"/>
</dbReference>
<keyword evidence="5" id="KW-0676">Redox-active center</keyword>
<keyword evidence="2" id="KW-0201">Cytochrome c-type biogenesis</keyword>
<dbReference type="GO" id="GO:0016491">
    <property type="term" value="F:oxidoreductase activity"/>
    <property type="evidence" value="ECO:0007669"/>
    <property type="project" value="InterPro"/>
</dbReference>
<keyword evidence="6" id="KW-0732">Signal</keyword>
<evidence type="ECO:0000313" key="8">
    <source>
        <dbReference type="EMBL" id="MCD9875211.1"/>
    </source>
</evidence>
<evidence type="ECO:0000256" key="3">
    <source>
        <dbReference type="ARBA" id="ARBA00022968"/>
    </source>
</evidence>
<keyword evidence="3" id="KW-0812">Transmembrane</keyword>
<dbReference type="CDD" id="cd02966">
    <property type="entry name" value="TlpA_like_family"/>
    <property type="match status" value="1"/>
</dbReference>
<dbReference type="PANTHER" id="PTHR42852:SF6">
    <property type="entry name" value="THIOL:DISULFIDE INTERCHANGE PROTEIN DSBE"/>
    <property type="match status" value="1"/>
</dbReference>
<keyword evidence="4" id="KW-1015">Disulfide bond</keyword>
<feature type="domain" description="Thioredoxin" evidence="7">
    <location>
        <begin position="41"/>
        <end position="184"/>
    </location>
</feature>
<dbReference type="Pfam" id="PF00578">
    <property type="entry name" value="AhpC-TSA"/>
    <property type="match status" value="1"/>
</dbReference>
<evidence type="ECO:0000313" key="9">
    <source>
        <dbReference type="Proteomes" id="UP001108029"/>
    </source>
</evidence>
<dbReference type="InterPro" id="IPR000866">
    <property type="entry name" value="AhpC/TSA"/>
</dbReference>
<keyword evidence="9" id="KW-1185">Reference proteome</keyword>
<dbReference type="Gene3D" id="3.40.30.10">
    <property type="entry name" value="Glutaredoxin"/>
    <property type="match status" value="1"/>
</dbReference>
<dbReference type="PANTHER" id="PTHR42852">
    <property type="entry name" value="THIOL:DISULFIDE INTERCHANGE PROTEIN DSBE"/>
    <property type="match status" value="1"/>
</dbReference>
<evidence type="ECO:0000256" key="6">
    <source>
        <dbReference type="SAM" id="SignalP"/>
    </source>
</evidence>
<evidence type="ECO:0000256" key="4">
    <source>
        <dbReference type="ARBA" id="ARBA00023157"/>
    </source>
</evidence>
<reference evidence="8" key="1">
    <citation type="submission" date="2021-12" db="EMBL/GenBank/DDBJ databases">
        <authorList>
            <person name="Lee J.-H."/>
            <person name="Kim S.-B."/>
        </authorList>
    </citation>
    <scope>NUCLEOTIDE SEQUENCE</scope>
    <source>
        <strain evidence="8">NR30</strain>
    </source>
</reference>
<protein>
    <submittedName>
        <fullName evidence="8">TlpA family protein disulfide reductase</fullName>
    </submittedName>
</protein>
<dbReference type="PROSITE" id="PS51257">
    <property type="entry name" value="PROKAR_LIPOPROTEIN"/>
    <property type="match status" value="1"/>
</dbReference>
<dbReference type="GO" id="GO:0030313">
    <property type="term" value="C:cell envelope"/>
    <property type="evidence" value="ECO:0007669"/>
    <property type="project" value="UniProtKB-SubCell"/>
</dbReference>
<gene>
    <name evidence="8" type="ORF">LJ657_16330</name>
</gene>
<dbReference type="Proteomes" id="UP001108029">
    <property type="component" value="Unassembled WGS sequence"/>
</dbReference>
<dbReference type="RefSeq" id="WP_232649333.1">
    <property type="nucleotide sequence ID" value="NZ_JAJSBI010000007.1"/>
</dbReference>
<comment type="subcellular location">
    <subcellularLocation>
        <location evidence="1">Cell envelope</location>
    </subcellularLocation>
</comment>
<dbReference type="AlphaFoldDB" id="A0A9Q3VQE3"/>
<dbReference type="GO" id="GO:0016209">
    <property type="term" value="F:antioxidant activity"/>
    <property type="evidence" value="ECO:0007669"/>
    <property type="project" value="InterPro"/>
</dbReference>
<dbReference type="InterPro" id="IPR013766">
    <property type="entry name" value="Thioredoxin_domain"/>
</dbReference>
<sequence length="194" mass="20257">MTIKRAAWTALCAAALVSGCAGSHPATDDATVKDGVSSWPVARRQTMPVLRGGGADGRPVRLDAFRGKVVVLNAWASWCPPCRVESPGLARIQKALGKQGLQVVGLDGGEPASSALSFIRDRGLNYPTLVDEHGKQALRIPRGAVSQVGLPYTVFLDRKGRIAASVSGGVTEQQVRNIVTPLLAGGQALRDPAG</sequence>
<proteinExistence type="predicted"/>
<feature type="signal peptide" evidence="6">
    <location>
        <begin position="1"/>
        <end position="26"/>
    </location>
</feature>
<evidence type="ECO:0000256" key="1">
    <source>
        <dbReference type="ARBA" id="ARBA00004196"/>
    </source>
</evidence>
<dbReference type="InterPro" id="IPR036249">
    <property type="entry name" value="Thioredoxin-like_sf"/>
</dbReference>
<dbReference type="EMBL" id="JAJSBI010000007">
    <property type="protein sequence ID" value="MCD9875211.1"/>
    <property type="molecule type" value="Genomic_DNA"/>
</dbReference>
<organism evidence="8 9">
    <name type="scientific">Streptomyces guryensis</name>
    <dbReference type="NCBI Taxonomy" id="2886947"/>
    <lineage>
        <taxon>Bacteria</taxon>
        <taxon>Bacillati</taxon>
        <taxon>Actinomycetota</taxon>
        <taxon>Actinomycetes</taxon>
        <taxon>Kitasatosporales</taxon>
        <taxon>Streptomycetaceae</taxon>
        <taxon>Streptomyces</taxon>
    </lineage>
</organism>
<evidence type="ECO:0000256" key="2">
    <source>
        <dbReference type="ARBA" id="ARBA00022748"/>
    </source>
</evidence>
<feature type="chain" id="PRO_5040396700" evidence="6">
    <location>
        <begin position="27"/>
        <end position="194"/>
    </location>
</feature>
<comment type="caution">
    <text evidence="8">The sequence shown here is derived from an EMBL/GenBank/DDBJ whole genome shotgun (WGS) entry which is preliminary data.</text>
</comment>
<dbReference type="PROSITE" id="PS51352">
    <property type="entry name" value="THIOREDOXIN_2"/>
    <property type="match status" value="1"/>
</dbReference>
<accession>A0A9Q3VQE3</accession>
<keyword evidence="3" id="KW-0735">Signal-anchor</keyword>
<name>A0A9Q3VQE3_9ACTN</name>
<evidence type="ECO:0000259" key="7">
    <source>
        <dbReference type="PROSITE" id="PS51352"/>
    </source>
</evidence>
<dbReference type="SUPFAM" id="SSF52833">
    <property type="entry name" value="Thioredoxin-like"/>
    <property type="match status" value="1"/>
</dbReference>
<dbReference type="GO" id="GO:0017004">
    <property type="term" value="P:cytochrome complex assembly"/>
    <property type="evidence" value="ECO:0007669"/>
    <property type="project" value="UniProtKB-KW"/>
</dbReference>
<evidence type="ECO:0000256" key="5">
    <source>
        <dbReference type="ARBA" id="ARBA00023284"/>
    </source>
</evidence>